<organism evidence="2 3">
    <name type="scientific">Phytophthora citrophthora</name>
    <dbReference type="NCBI Taxonomy" id="4793"/>
    <lineage>
        <taxon>Eukaryota</taxon>
        <taxon>Sar</taxon>
        <taxon>Stramenopiles</taxon>
        <taxon>Oomycota</taxon>
        <taxon>Peronosporomycetes</taxon>
        <taxon>Peronosporales</taxon>
        <taxon>Peronosporaceae</taxon>
        <taxon>Phytophthora</taxon>
    </lineage>
</organism>
<comment type="caution">
    <text evidence="2">The sequence shown here is derived from an EMBL/GenBank/DDBJ whole genome shotgun (WGS) entry which is preliminary data.</text>
</comment>
<accession>A0AAD9GUH5</accession>
<gene>
    <name evidence="2" type="ORF">P3T76_003319</name>
</gene>
<keyword evidence="1" id="KW-0812">Transmembrane</keyword>
<dbReference type="AlphaFoldDB" id="A0AAD9GUH5"/>
<proteinExistence type="predicted"/>
<keyword evidence="3" id="KW-1185">Reference proteome</keyword>
<dbReference type="EMBL" id="JASMQC010000005">
    <property type="protein sequence ID" value="KAK1944786.1"/>
    <property type="molecule type" value="Genomic_DNA"/>
</dbReference>
<evidence type="ECO:0000313" key="3">
    <source>
        <dbReference type="Proteomes" id="UP001259832"/>
    </source>
</evidence>
<protein>
    <recommendedName>
        <fullName evidence="4">RxLR effector protein</fullName>
    </recommendedName>
</protein>
<keyword evidence="1" id="KW-1133">Transmembrane helix</keyword>
<evidence type="ECO:0000313" key="2">
    <source>
        <dbReference type="EMBL" id="KAK1944786.1"/>
    </source>
</evidence>
<name>A0AAD9GUH5_9STRA</name>
<sequence>MTALVKKANAEGGIAEDKVTKFAMVLAAAKKRAKATDDQVFNIAKMMANAKKTNEAIKASDDEVRKVSDMFKTAAGGATGAVKYTDDEVAKLSQSLAGAQQGAALTDKQVAKVVKMFTEAKQVTSLNKRQTTKLAQELVLVAVKDKKSWSTLKKVIMATLGVTAGGAVIYGVVKLTSSPASTASSVAA</sequence>
<dbReference type="Proteomes" id="UP001259832">
    <property type="component" value="Unassembled WGS sequence"/>
</dbReference>
<evidence type="ECO:0008006" key="4">
    <source>
        <dbReference type="Google" id="ProtNLM"/>
    </source>
</evidence>
<evidence type="ECO:0000256" key="1">
    <source>
        <dbReference type="SAM" id="Phobius"/>
    </source>
</evidence>
<feature type="transmembrane region" description="Helical" evidence="1">
    <location>
        <begin position="155"/>
        <end position="173"/>
    </location>
</feature>
<keyword evidence="1" id="KW-0472">Membrane</keyword>
<reference evidence="2" key="1">
    <citation type="submission" date="2023-08" db="EMBL/GenBank/DDBJ databases">
        <title>Reference Genome Resource for the Citrus Pathogen Phytophthora citrophthora.</title>
        <authorList>
            <person name="Moller H."/>
            <person name="Coetzee B."/>
            <person name="Rose L.J."/>
            <person name="Van Niekerk J.M."/>
        </authorList>
    </citation>
    <scope>NUCLEOTIDE SEQUENCE</scope>
    <source>
        <strain evidence="2">STE-U-9442</strain>
    </source>
</reference>